<accession>A0AAN6E3D1</accession>
<evidence type="ECO:0000256" key="1">
    <source>
        <dbReference type="SAM" id="Phobius"/>
    </source>
</evidence>
<protein>
    <submittedName>
        <fullName evidence="2">Uncharacterized protein</fullName>
    </submittedName>
</protein>
<gene>
    <name evidence="2" type="ORF">EDD36DRAFT_133298</name>
</gene>
<keyword evidence="1" id="KW-1133">Transmembrane helix</keyword>
<sequence>MISVYLARVLSLSRGCSGLLWSIVLREVLSVSMKSSFQRLSLRTPFSCIYPSKQDDYGNCVDFQNQKWVLHGPKTLLMTSFVVSIIGGCCIFVLMGRGSRAKKNNSTHGAIEWFKGHSMAGAMALALIYFIVNAYLQFIQYEQRTEPIASMLIDFARTKPQGLGDYIVLTVILRNKHIYAVSGAASETYFKVWGWIFYILFTVSDLASAIGDLYTRTNLVIEIGNKGVETSYSKIIPSYVDSILSAFDTVAYALIVLAGVYFVTVAFKFKLTGRDKTYKRYLYFYIVASVAFLIRSIPGLVFCIISDWFSWTRTYRMNLLDSMVYAVTTVTIFTAWTELARTPINAHSPGEDFRHSPVPHMEEYKQANTQWSSVNL</sequence>
<keyword evidence="3" id="KW-1185">Reference proteome</keyword>
<feature type="transmembrane region" description="Helical" evidence="1">
    <location>
        <begin position="250"/>
        <end position="269"/>
    </location>
</feature>
<feature type="transmembrane region" description="Helical" evidence="1">
    <location>
        <begin position="281"/>
        <end position="311"/>
    </location>
</feature>
<dbReference type="AlphaFoldDB" id="A0AAN6E3D1"/>
<feature type="transmembrane region" description="Helical" evidence="1">
    <location>
        <begin position="192"/>
        <end position="210"/>
    </location>
</feature>
<comment type="caution">
    <text evidence="2">The sequence shown here is derived from an EMBL/GenBank/DDBJ whole genome shotgun (WGS) entry which is preliminary data.</text>
</comment>
<dbReference type="Proteomes" id="UP001203852">
    <property type="component" value="Unassembled WGS sequence"/>
</dbReference>
<feature type="transmembrane region" description="Helical" evidence="1">
    <location>
        <begin position="116"/>
        <end position="136"/>
    </location>
</feature>
<feature type="transmembrane region" description="Helical" evidence="1">
    <location>
        <begin position="323"/>
        <end position="340"/>
    </location>
</feature>
<evidence type="ECO:0000313" key="2">
    <source>
        <dbReference type="EMBL" id="KAI1616354.1"/>
    </source>
</evidence>
<evidence type="ECO:0000313" key="3">
    <source>
        <dbReference type="Proteomes" id="UP001203852"/>
    </source>
</evidence>
<keyword evidence="1" id="KW-0812">Transmembrane</keyword>
<dbReference type="EMBL" id="MU404351">
    <property type="protein sequence ID" value="KAI1616354.1"/>
    <property type="molecule type" value="Genomic_DNA"/>
</dbReference>
<keyword evidence="1" id="KW-0472">Membrane</keyword>
<proteinExistence type="predicted"/>
<name>A0AAN6E3D1_9EURO</name>
<organism evidence="2 3">
    <name type="scientific">Exophiala viscosa</name>
    <dbReference type="NCBI Taxonomy" id="2486360"/>
    <lineage>
        <taxon>Eukaryota</taxon>
        <taxon>Fungi</taxon>
        <taxon>Dikarya</taxon>
        <taxon>Ascomycota</taxon>
        <taxon>Pezizomycotina</taxon>
        <taxon>Eurotiomycetes</taxon>
        <taxon>Chaetothyriomycetidae</taxon>
        <taxon>Chaetothyriales</taxon>
        <taxon>Herpotrichiellaceae</taxon>
        <taxon>Exophiala</taxon>
    </lineage>
</organism>
<reference evidence="2" key="1">
    <citation type="journal article" date="2022" name="bioRxiv">
        <title>Deciphering the potential niche of two novel black yeast fungi from a biological soil crust based on their genomes, phenotypes, and melanin regulation.</title>
        <authorList>
            <consortium name="DOE Joint Genome Institute"/>
            <person name="Carr E.C."/>
            <person name="Barton Q."/>
            <person name="Grambo S."/>
            <person name="Sullivan M."/>
            <person name="Renfro C.M."/>
            <person name="Kuo A."/>
            <person name="Pangilinan J."/>
            <person name="Lipzen A."/>
            <person name="Keymanesh K."/>
            <person name="Savage E."/>
            <person name="Barry K."/>
            <person name="Grigoriev I.V."/>
            <person name="Riekhof W.R."/>
            <person name="Harris S.S."/>
        </authorList>
    </citation>
    <scope>NUCLEOTIDE SEQUENCE</scope>
    <source>
        <strain evidence="2">JF 03-4F</strain>
    </source>
</reference>
<feature type="transmembrane region" description="Helical" evidence="1">
    <location>
        <begin position="76"/>
        <end position="96"/>
    </location>
</feature>